<protein>
    <submittedName>
        <fullName evidence="1">Sigma-70 family RNA polymerase sigma factor</fullName>
    </submittedName>
</protein>
<proteinExistence type="predicted"/>
<dbReference type="Proteomes" id="UP001297370">
    <property type="component" value="Unassembled WGS sequence"/>
</dbReference>
<evidence type="ECO:0000313" key="2">
    <source>
        <dbReference type="Proteomes" id="UP001297370"/>
    </source>
</evidence>
<dbReference type="AlphaFoldDB" id="A0AAJ1B978"/>
<accession>A0AAJ1B978</accession>
<dbReference type="SUPFAM" id="SSF88659">
    <property type="entry name" value="Sigma3 and sigma4 domains of RNA polymerase sigma factors"/>
    <property type="match status" value="1"/>
</dbReference>
<dbReference type="EMBL" id="JAJBOM010000062">
    <property type="protein sequence ID" value="MCB5621144.1"/>
    <property type="molecule type" value="Genomic_DNA"/>
</dbReference>
<dbReference type="Gene3D" id="1.10.10.10">
    <property type="entry name" value="Winged helix-like DNA-binding domain superfamily/Winged helix DNA-binding domain"/>
    <property type="match status" value="1"/>
</dbReference>
<dbReference type="InterPro" id="IPR036388">
    <property type="entry name" value="WH-like_DNA-bd_sf"/>
</dbReference>
<evidence type="ECO:0000313" key="1">
    <source>
        <dbReference type="EMBL" id="MCB5621144.1"/>
    </source>
</evidence>
<organism evidence="1 2">
    <name type="scientific">Mediterraneibacter gnavus</name>
    <name type="common">Ruminococcus gnavus</name>
    <dbReference type="NCBI Taxonomy" id="33038"/>
    <lineage>
        <taxon>Bacteria</taxon>
        <taxon>Bacillati</taxon>
        <taxon>Bacillota</taxon>
        <taxon>Clostridia</taxon>
        <taxon>Lachnospirales</taxon>
        <taxon>Lachnospiraceae</taxon>
        <taxon>Mediterraneibacter</taxon>
    </lineage>
</organism>
<dbReference type="RefSeq" id="WP_004614915.1">
    <property type="nucleotide sequence ID" value="NZ_JAAIQY010000056.1"/>
</dbReference>
<comment type="caution">
    <text evidence="1">The sequence shown here is derived from an EMBL/GenBank/DDBJ whole genome shotgun (WGS) entry which is preliminary data.</text>
</comment>
<dbReference type="InterPro" id="IPR013324">
    <property type="entry name" value="RNA_pol_sigma_r3/r4-like"/>
</dbReference>
<sequence length="143" mass="16859">MMKPTTFENAIRLQFDTLVKRVIDTTVKDYDRHMKFLSDHEKSFCELPEIKVNSFAIQDDYEMDVTVFDVYGMEARVSGDELCKALKRLPEKKRNNLLMFYFLDMSDTEIAELQKISRAGAFKNRQNALNKMRELLQKSETEE</sequence>
<gene>
    <name evidence="1" type="ORF">LIQ08_18725</name>
</gene>
<name>A0AAJ1B978_MEDGN</name>
<reference evidence="1" key="1">
    <citation type="submission" date="2021-10" db="EMBL/GenBank/DDBJ databases">
        <title>Collection of gut derived symbiotic bacterial strains cultured from healthy donors.</title>
        <authorList>
            <person name="Lin H."/>
            <person name="Littmann E."/>
            <person name="Claire K."/>
            <person name="Pamer E."/>
        </authorList>
    </citation>
    <scope>NUCLEOTIDE SEQUENCE</scope>
    <source>
        <strain evidence="1">MSK.23.18</strain>
    </source>
</reference>